<comment type="caution">
    <text evidence="1">The sequence shown here is derived from an EMBL/GenBank/DDBJ whole genome shotgun (WGS) entry which is preliminary data.</text>
</comment>
<dbReference type="AlphaFoldDB" id="A0A9D2D5N6"/>
<sequence length="228" mass="24860">MELPVISEREDNCRFIAYIAGALARPAGGNMRISFGGGRVSLSSCGEGLRPLAEEKIAEVLCIGYKYAELASVAPAGLGAGDTEILRAAIIAADFAEDKRYVLSRLRGAREYPIDGFFTFRLKDLREKWKGVAACVPPVFTRGQLSEFMEFLLGTVRGKIFLKGNGVYDSRCRRLRRSALIGGGDAELDTLREIVLSCAGKVECLGAITAGEEDFLRRYYAGRVGFRG</sequence>
<dbReference type="Proteomes" id="UP000824025">
    <property type="component" value="Unassembled WGS sequence"/>
</dbReference>
<proteinExistence type="predicted"/>
<dbReference type="EMBL" id="DXCF01000003">
    <property type="protein sequence ID" value="HIZ08960.1"/>
    <property type="molecule type" value="Genomic_DNA"/>
</dbReference>
<evidence type="ECO:0000313" key="2">
    <source>
        <dbReference type="Proteomes" id="UP000824025"/>
    </source>
</evidence>
<gene>
    <name evidence="1" type="ORF">H9726_00595</name>
</gene>
<reference evidence="1" key="1">
    <citation type="journal article" date="2021" name="PeerJ">
        <title>Extensive microbial diversity within the chicken gut microbiome revealed by metagenomics and culture.</title>
        <authorList>
            <person name="Gilroy R."/>
            <person name="Ravi A."/>
            <person name="Getino M."/>
            <person name="Pursley I."/>
            <person name="Horton D.L."/>
            <person name="Alikhan N.F."/>
            <person name="Baker D."/>
            <person name="Gharbi K."/>
            <person name="Hall N."/>
            <person name="Watson M."/>
            <person name="Adriaenssens E.M."/>
            <person name="Foster-Nyarko E."/>
            <person name="Jarju S."/>
            <person name="Secka A."/>
            <person name="Antonio M."/>
            <person name="Oren A."/>
            <person name="Chaudhuri R.R."/>
            <person name="La Ragione R."/>
            <person name="Hildebrand F."/>
            <person name="Pallen M.J."/>
        </authorList>
    </citation>
    <scope>NUCLEOTIDE SEQUENCE</scope>
    <source>
        <strain evidence="1">CHK192-19661</strain>
    </source>
</reference>
<accession>A0A9D2D5N6</accession>
<name>A0A9D2D5N6_9FIRM</name>
<reference evidence="1" key="2">
    <citation type="submission" date="2021-04" db="EMBL/GenBank/DDBJ databases">
        <authorList>
            <person name="Gilroy R."/>
        </authorList>
    </citation>
    <scope>NUCLEOTIDE SEQUENCE</scope>
    <source>
        <strain evidence="1">CHK192-19661</strain>
    </source>
</reference>
<evidence type="ECO:0000313" key="1">
    <source>
        <dbReference type="EMBL" id="HIZ08960.1"/>
    </source>
</evidence>
<organism evidence="1 2">
    <name type="scientific">Candidatus Borkfalkia avicola</name>
    <dbReference type="NCBI Taxonomy" id="2838503"/>
    <lineage>
        <taxon>Bacteria</taxon>
        <taxon>Bacillati</taxon>
        <taxon>Bacillota</taxon>
        <taxon>Clostridia</taxon>
        <taxon>Christensenellales</taxon>
        <taxon>Christensenellaceae</taxon>
        <taxon>Candidatus Borkfalkia</taxon>
    </lineage>
</organism>
<protein>
    <submittedName>
        <fullName evidence="1">Uncharacterized protein</fullName>
    </submittedName>
</protein>